<dbReference type="Proteomes" id="UP000195766">
    <property type="component" value="Unassembled WGS sequence"/>
</dbReference>
<dbReference type="EMBL" id="FUIE01000005">
    <property type="protein sequence ID" value="SJM46338.1"/>
    <property type="molecule type" value="Genomic_DNA"/>
</dbReference>
<keyword evidence="3" id="KW-0862">Zinc</keyword>
<dbReference type="GO" id="GO:0046872">
    <property type="term" value="F:metal ion binding"/>
    <property type="evidence" value="ECO:0007669"/>
    <property type="project" value="UniProtKB-KW"/>
</dbReference>
<dbReference type="Pfam" id="PF04828">
    <property type="entry name" value="GFA"/>
    <property type="match status" value="1"/>
</dbReference>
<dbReference type="PROSITE" id="PS51891">
    <property type="entry name" value="CENP_V_GFA"/>
    <property type="match status" value="1"/>
</dbReference>
<dbReference type="PANTHER" id="PTHR33337">
    <property type="entry name" value="GFA DOMAIN-CONTAINING PROTEIN"/>
    <property type="match status" value="1"/>
</dbReference>
<proteinExistence type="inferred from homology"/>
<feature type="domain" description="CENP-V/GFA" evidence="5">
    <location>
        <begin position="8"/>
        <end position="111"/>
    </location>
</feature>
<accession>A0A1R4ERP6</accession>
<dbReference type="InterPro" id="IPR011057">
    <property type="entry name" value="Mss4-like_sf"/>
</dbReference>
<evidence type="ECO:0000256" key="2">
    <source>
        <dbReference type="ARBA" id="ARBA00022723"/>
    </source>
</evidence>
<dbReference type="GO" id="GO:0016846">
    <property type="term" value="F:carbon-sulfur lyase activity"/>
    <property type="evidence" value="ECO:0007669"/>
    <property type="project" value="InterPro"/>
</dbReference>
<protein>
    <submittedName>
        <fullName evidence="6">Gfa-like protein</fullName>
    </submittedName>
</protein>
<keyword evidence="4" id="KW-0456">Lyase</keyword>
<dbReference type="AlphaFoldDB" id="A0A1R4ERP6"/>
<dbReference type="PROSITE" id="PS51257">
    <property type="entry name" value="PROKAR_LIPOPROTEIN"/>
    <property type="match status" value="1"/>
</dbReference>
<dbReference type="OrthoDB" id="7186766at2"/>
<name>A0A1R4ERP6_BREDI</name>
<evidence type="ECO:0000259" key="5">
    <source>
        <dbReference type="PROSITE" id="PS51891"/>
    </source>
</evidence>
<evidence type="ECO:0000256" key="1">
    <source>
        <dbReference type="ARBA" id="ARBA00005495"/>
    </source>
</evidence>
<evidence type="ECO:0000256" key="4">
    <source>
        <dbReference type="ARBA" id="ARBA00023239"/>
    </source>
</evidence>
<evidence type="ECO:0000256" key="3">
    <source>
        <dbReference type="ARBA" id="ARBA00022833"/>
    </source>
</evidence>
<dbReference type="SUPFAM" id="SSF51316">
    <property type="entry name" value="Mss4-like"/>
    <property type="match status" value="1"/>
</dbReference>
<dbReference type="RefSeq" id="WP_087138777.1">
    <property type="nucleotide sequence ID" value="NZ_FUIE01000005.1"/>
</dbReference>
<comment type="similarity">
    <text evidence="1">Belongs to the Gfa family.</text>
</comment>
<gene>
    <name evidence="6" type="ORF">FM111_00425</name>
</gene>
<dbReference type="PANTHER" id="PTHR33337:SF40">
    <property type="entry name" value="CENP-V_GFA DOMAIN-CONTAINING PROTEIN-RELATED"/>
    <property type="match status" value="1"/>
</dbReference>
<evidence type="ECO:0000313" key="7">
    <source>
        <dbReference type="Proteomes" id="UP000195766"/>
    </source>
</evidence>
<keyword evidence="2" id="KW-0479">Metal-binding</keyword>
<dbReference type="InterPro" id="IPR006913">
    <property type="entry name" value="CENP-V/GFA"/>
</dbReference>
<dbReference type="Gene3D" id="3.90.1590.10">
    <property type="entry name" value="glutathione-dependent formaldehyde- activating enzyme (gfa)"/>
    <property type="match status" value="1"/>
</dbReference>
<evidence type="ECO:0000313" key="6">
    <source>
        <dbReference type="EMBL" id="SJM46338.1"/>
    </source>
</evidence>
<organism evidence="6 7">
    <name type="scientific">Brevundimonas diminuta 3F5N</name>
    <dbReference type="NCBI Taxonomy" id="1255603"/>
    <lineage>
        <taxon>Bacteria</taxon>
        <taxon>Pseudomonadati</taxon>
        <taxon>Pseudomonadota</taxon>
        <taxon>Alphaproteobacteria</taxon>
        <taxon>Caulobacterales</taxon>
        <taxon>Caulobacteraceae</taxon>
        <taxon>Brevundimonas</taxon>
    </lineage>
</organism>
<sequence>MGDWKLPWTGACLCGQVRVRVAQAPVFAAACHCRACQKLTGGAYSLSLMLPSEGLTVEGETEIGGLHNPVPEHHFCPSCKTWLFTRGIAGGQFVNLRPSLLDDGAWVVPYADTWTTQRLPGVQSGARVGYPEFPPPEDYGVLMGAYAREGARPD</sequence>
<reference evidence="6 7" key="1">
    <citation type="submission" date="2017-02" db="EMBL/GenBank/DDBJ databases">
        <authorList>
            <person name="Peterson S.W."/>
        </authorList>
    </citation>
    <scope>NUCLEOTIDE SEQUENCE [LARGE SCALE GENOMIC DNA]</scope>
    <source>
        <strain evidence="6 7">3F5N</strain>
    </source>
</reference>